<organism evidence="2 3">
    <name type="scientific">Coniochaeta pulveracea</name>
    <dbReference type="NCBI Taxonomy" id="177199"/>
    <lineage>
        <taxon>Eukaryota</taxon>
        <taxon>Fungi</taxon>
        <taxon>Dikarya</taxon>
        <taxon>Ascomycota</taxon>
        <taxon>Pezizomycotina</taxon>
        <taxon>Sordariomycetes</taxon>
        <taxon>Sordariomycetidae</taxon>
        <taxon>Coniochaetales</taxon>
        <taxon>Coniochaetaceae</taxon>
        <taxon>Coniochaeta</taxon>
    </lineage>
</organism>
<feature type="region of interest" description="Disordered" evidence="1">
    <location>
        <begin position="232"/>
        <end position="520"/>
    </location>
</feature>
<feature type="region of interest" description="Disordered" evidence="1">
    <location>
        <begin position="1"/>
        <end position="31"/>
    </location>
</feature>
<accession>A0A420Y234</accession>
<evidence type="ECO:0000313" key="2">
    <source>
        <dbReference type="EMBL" id="RKU41925.1"/>
    </source>
</evidence>
<sequence length="526" mass="56980">MAAVSAVPNGTTLIPPRSSHGTESIWNEKSAPMTMIQADEYSIRPNGTADQFGDAALGRDHGSLSQRQVHEDSLRAPTFTREARSRSIKDTNSPSDSLLDLYGSSKTDGAADAQTRMMIEASGNDSSDDSSKWIHRDKLAKIESEELQAAGIVLPRAPRARSKSHSRTRRDQSRDKANGRPSRSRKNSENASDARTPELTTVPSWDLRLPEEIAEEANGGYFTPHTISAKGSKIPIAKTSPLPIPVEHLERDMPIPRKRDSSPSEEDTITYPKTRNRSGSLGNPISGGISMANGQVSSGAGAKRSLTDASPKKAGVRKTSGKAATGAAGRPRTRGGPSKDSISSGTGTRPSTRSGDLSPGNKQMEGEPPWMVSAYRPDPRLPPDQQLLPTVARRLQQEQWEREGKFGNVYDKDFRPLTDEGFLKPPEMTDKQAVRNEEVNEEVKANSDWPLKAEPPKSPSLYQGRAGSYSTMPKLKDAPQSPLPSPRAPAQPVNQVSSVVRIPDPPEPARDESKKKEGGCGCCIVM</sequence>
<feature type="compositionally biased region" description="Polar residues" evidence="1">
    <location>
        <begin position="271"/>
        <end position="283"/>
    </location>
</feature>
<proteinExistence type="predicted"/>
<comment type="caution">
    <text evidence="2">The sequence shown here is derived from an EMBL/GenBank/DDBJ whole genome shotgun (WGS) entry which is preliminary data.</text>
</comment>
<feature type="region of interest" description="Disordered" evidence="1">
    <location>
        <begin position="44"/>
        <end position="104"/>
    </location>
</feature>
<keyword evidence="3" id="KW-1185">Reference proteome</keyword>
<feature type="compositionally biased region" description="Basic and acidic residues" evidence="1">
    <location>
        <begin position="507"/>
        <end position="518"/>
    </location>
</feature>
<dbReference type="STRING" id="177199.A0A420Y234"/>
<dbReference type="OrthoDB" id="418495at2759"/>
<feature type="compositionally biased region" description="Basic and acidic residues" evidence="1">
    <location>
        <begin position="57"/>
        <end position="74"/>
    </location>
</feature>
<feature type="compositionally biased region" description="Low complexity" evidence="1">
    <location>
        <begin position="321"/>
        <end position="355"/>
    </location>
</feature>
<feature type="compositionally biased region" description="Basic and acidic residues" evidence="1">
    <location>
        <begin position="169"/>
        <end position="178"/>
    </location>
</feature>
<evidence type="ECO:0000256" key="1">
    <source>
        <dbReference type="SAM" id="MobiDB-lite"/>
    </source>
</evidence>
<gene>
    <name evidence="2" type="ORF">DL546_002078</name>
</gene>
<feature type="region of interest" description="Disordered" evidence="1">
    <location>
        <begin position="145"/>
        <end position="208"/>
    </location>
</feature>
<evidence type="ECO:0000313" key="3">
    <source>
        <dbReference type="Proteomes" id="UP000275385"/>
    </source>
</evidence>
<reference evidence="2 3" key="1">
    <citation type="submission" date="2018-08" db="EMBL/GenBank/DDBJ databases">
        <title>Draft genome of the lignicolous fungus Coniochaeta pulveracea.</title>
        <authorList>
            <person name="Borstlap C.J."/>
            <person name="De Witt R.N."/>
            <person name="Botha A."/>
            <person name="Volschenk H."/>
        </authorList>
    </citation>
    <scope>NUCLEOTIDE SEQUENCE [LARGE SCALE GENOMIC DNA]</scope>
    <source>
        <strain evidence="2 3">CAB683</strain>
    </source>
</reference>
<evidence type="ECO:0008006" key="4">
    <source>
        <dbReference type="Google" id="ProtNLM"/>
    </source>
</evidence>
<dbReference type="AlphaFoldDB" id="A0A420Y234"/>
<feature type="compositionally biased region" description="Polar residues" evidence="1">
    <location>
        <begin position="189"/>
        <end position="203"/>
    </location>
</feature>
<protein>
    <recommendedName>
        <fullName evidence="4">TeaA receptor TeaR</fullName>
    </recommendedName>
</protein>
<name>A0A420Y234_9PEZI</name>
<feature type="compositionally biased region" description="Basic and acidic residues" evidence="1">
    <location>
        <begin position="395"/>
        <end position="445"/>
    </location>
</feature>
<feature type="compositionally biased region" description="Basic and acidic residues" evidence="1">
    <location>
        <begin position="247"/>
        <end position="262"/>
    </location>
</feature>
<dbReference type="EMBL" id="QVQW01000065">
    <property type="protein sequence ID" value="RKU41925.1"/>
    <property type="molecule type" value="Genomic_DNA"/>
</dbReference>
<dbReference type="Proteomes" id="UP000275385">
    <property type="component" value="Unassembled WGS sequence"/>
</dbReference>
<feature type="compositionally biased region" description="Basic residues" evidence="1">
    <location>
        <begin position="158"/>
        <end position="168"/>
    </location>
</feature>